<feature type="binding site" evidence="10">
    <location>
        <position position="116"/>
    </location>
    <ligand>
        <name>substrate</name>
    </ligand>
</feature>
<dbReference type="NCBIfam" id="TIGR01740">
    <property type="entry name" value="pyrF"/>
    <property type="match status" value="1"/>
</dbReference>
<dbReference type="GO" id="GO:0044205">
    <property type="term" value="P:'de novo' UMP biosynthetic process"/>
    <property type="evidence" value="ECO:0007669"/>
    <property type="project" value="UniProtKB-UniPathway"/>
</dbReference>
<evidence type="ECO:0000313" key="15">
    <source>
        <dbReference type="Proteomes" id="UP000251120"/>
    </source>
</evidence>
<dbReference type="UniPathway" id="UPA00070">
    <property type="reaction ID" value="UER00120"/>
</dbReference>
<evidence type="ECO:0000256" key="8">
    <source>
        <dbReference type="ARBA" id="ARBA00049157"/>
    </source>
</evidence>
<evidence type="ECO:0000256" key="3">
    <source>
        <dbReference type="ARBA" id="ARBA00012321"/>
    </source>
</evidence>
<dbReference type="CDD" id="cd04725">
    <property type="entry name" value="OMP_decarboxylase_like"/>
    <property type="match status" value="1"/>
</dbReference>
<evidence type="ECO:0000256" key="6">
    <source>
        <dbReference type="ARBA" id="ARBA00022975"/>
    </source>
</evidence>
<organism evidence="13 15">
    <name type="scientific">Francisella adeliensis</name>
    <dbReference type="NCBI Taxonomy" id="2007306"/>
    <lineage>
        <taxon>Bacteria</taxon>
        <taxon>Pseudomonadati</taxon>
        <taxon>Pseudomonadota</taxon>
        <taxon>Gammaproteobacteria</taxon>
        <taxon>Thiotrichales</taxon>
        <taxon>Francisellaceae</taxon>
        <taxon>Francisella</taxon>
    </lineage>
</organism>
<feature type="binding site" evidence="10">
    <location>
        <position position="197"/>
    </location>
    <ligand>
        <name>substrate</name>
    </ligand>
</feature>
<evidence type="ECO:0000313" key="13">
    <source>
        <dbReference type="EMBL" id="AXA33183.1"/>
    </source>
</evidence>
<dbReference type="Proteomes" id="UP000251120">
    <property type="component" value="Chromosome"/>
</dbReference>
<feature type="active site" description="For OMPdecase activity" evidence="9">
    <location>
        <position position="64"/>
    </location>
</feature>
<evidence type="ECO:0000313" key="14">
    <source>
        <dbReference type="EMBL" id="QIW11411.1"/>
    </source>
</evidence>
<evidence type="ECO:0000313" key="16">
    <source>
        <dbReference type="Proteomes" id="UP000681131"/>
    </source>
</evidence>
<dbReference type="GO" id="GO:0005829">
    <property type="term" value="C:cytosol"/>
    <property type="evidence" value="ECO:0007669"/>
    <property type="project" value="TreeGrafter"/>
</dbReference>
<dbReference type="PANTHER" id="PTHR32119:SF2">
    <property type="entry name" value="OROTIDINE 5'-PHOSPHATE DECARBOXYLASE"/>
    <property type="match status" value="1"/>
</dbReference>
<dbReference type="GO" id="GO:0006207">
    <property type="term" value="P:'de novo' pyrimidine nucleobase biosynthetic process"/>
    <property type="evidence" value="ECO:0007669"/>
    <property type="project" value="InterPro"/>
</dbReference>
<keyword evidence="7 11" id="KW-0456">Lyase</keyword>
<dbReference type="PROSITE" id="PS00156">
    <property type="entry name" value="OMPDECASE"/>
    <property type="match status" value="1"/>
</dbReference>
<evidence type="ECO:0000259" key="12">
    <source>
        <dbReference type="SMART" id="SM00934"/>
    </source>
</evidence>
<keyword evidence="6 11" id="KW-0665">Pyrimidine biosynthesis</keyword>
<comment type="function">
    <text evidence="1">Catalyzes the decarboxylation of orotidine 5'-monophosphate (OMP) to uridine 5'-monophosphate (UMP).</text>
</comment>
<keyword evidence="5 11" id="KW-0210">Decarboxylase</keyword>
<dbReference type="SUPFAM" id="SSF51366">
    <property type="entry name" value="Ribulose-phoshate binding barrel"/>
    <property type="match status" value="1"/>
</dbReference>
<dbReference type="Gene3D" id="3.20.20.70">
    <property type="entry name" value="Aldolase class I"/>
    <property type="match status" value="1"/>
</dbReference>
<feature type="domain" description="Orotidine 5'-phosphate decarboxylase" evidence="12">
    <location>
        <begin position="6"/>
        <end position="212"/>
    </location>
</feature>
<gene>
    <name evidence="13" type="primary">pyrF</name>
    <name evidence="13" type="ORF">CDH04_01545</name>
    <name evidence="14" type="ORF">FZC43_01550</name>
</gene>
<dbReference type="Proteomes" id="UP000681131">
    <property type="component" value="Chromosome"/>
</dbReference>
<accession>A0A2Z4XXP3</accession>
<sequence length="214" mass="23850">MNPQMKIMFSADGISKSDLEKTATISKLVDCVKIGHILCSTLSFKEINELVGDKDIFLDFKLHDIPNTVKTAIENYSKAIPNFKYFTFHGTASDEMVKAALTAETTAIPLAVITLSSDANFNKADSLAKFERCVKLGVTDFICHPYLVADVKAKFGDKIKLYVPGVRLESDFSDDHFNALTPKKAKELGVEYIIVGRPLLRADNISEKLKEFEY</sequence>
<dbReference type="EMBL" id="CP043424">
    <property type="protein sequence ID" value="QIW11411.1"/>
    <property type="molecule type" value="Genomic_DNA"/>
</dbReference>
<feature type="active site" description="For OMPdecase activity" evidence="9">
    <location>
        <position position="59"/>
    </location>
</feature>
<feature type="binding site" evidence="10">
    <location>
        <position position="167"/>
    </location>
    <ligand>
        <name>substrate</name>
    </ligand>
</feature>
<dbReference type="InterPro" id="IPR018089">
    <property type="entry name" value="OMPdecase_AS"/>
</dbReference>
<evidence type="ECO:0000256" key="11">
    <source>
        <dbReference type="RuleBase" id="RU000512"/>
    </source>
</evidence>
<evidence type="ECO:0000256" key="10">
    <source>
        <dbReference type="PIRSR" id="PIRSR614732-2"/>
    </source>
</evidence>
<dbReference type="EMBL" id="CP021781">
    <property type="protein sequence ID" value="AXA33183.1"/>
    <property type="molecule type" value="Genomic_DNA"/>
</dbReference>
<reference evidence="14 16" key="2">
    <citation type="submission" date="2019-08" db="EMBL/GenBank/DDBJ databases">
        <title>Complete genome sequences of Francisella adeliensis (FSC1325 and FSC1326).</title>
        <authorList>
            <person name="Ohrman C."/>
            <person name="Uneklint I."/>
            <person name="Vallesi A."/>
            <person name="Karlsson L."/>
            <person name="Sjodin A."/>
        </authorList>
    </citation>
    <scope>NUCLEOTIDE SEQUENCE [LARGE SCALE GENOMIC DNA]</scope>
    <source>
        <strain evidence="14 16">FSC1325</strain>
    </source>
</reference>
<dbReference type="InterPro" id="IPR013785">
    <property type="entry name" value="Aldolase_TIM"/>
</dbReference>
<dbReference type="EC" id="4.1.1.23" evidence="3 11"/>
<evidence type="ECO:0000256" key="9">
    <source>
        <dbReference type="PIRSR" id="PIRSR614732-1"/>
    </source>
</evidence>
<evidence type="ECO:0000256" key="4">
    <source>
        <dbReference type="ARBA" id="ARBA00021923"/>
    </source>
</evidence>
<dbReference type="InterPro" id="IPR001754">
    <property type="entry name" value="OMPdeCOase_dom"/>
</dbReference>
<dbReference type="PANTHER" id="PTHR32119">
    <property type="entry name" value="OROTIDINE 5'-PHOSPHATE DECARBOXYLASE"/>
    <property type="match status" value="1"/>
</dbReference>
<protein>
    <recommendedName>
        <fullName evidence="4 11">Orotidine 5'-phosphate decarboxylase</fullName>
        <ecNumber evidence="3 11">4.1.1.23</ecNumber>
    </recommendedName>
</protein>
<dbReference type="AlphaFoldDB" id="A0A2Z4XXP3"/>
<proteinExistence type="inferred from homology"/>
<evidence type="ECO:0000256" key="7">
    <source>
        <dbReference type="ARBA" id="ARBA00023239"/>
    </source>
</evidence>
<dbReference type="SMART" id="SM00934">
    <property type="entry name" value="OMPdecase"/>
    <property type="match status" value="1"/>
</dbReference>
<comment type="catalytic activity">
    <reaction evidence="8 11">
        <text>orotidine 5'-phosphate + H(+) = UMP + CO2</text>
        <dbReference type="Rhea" id="RHEA:11596"/>
        <dbReference type="ChEBI" id="CHEBI:15378"/>
        <dbReference type="ChEBI" id="CHEBI:16526"/>
        <dbReference type="ChEBI" id="CHEBI:57538"/>
        <dbReference type="ChEBI" id="CHEBI:57865"/>
        <dbReference type="EC" id="4.1.1.23"/>
    </reaction>
</comment>
<dbReference type="GO" id="GO:0004590">
    <property type="term" value="F:orotidine-5'-phosphate decarboxylase activity"/>
    <property type="evidence" value="ECO:0007669"/>
    <property type="project" value="UniProtKB-EC"/>
</dbReference>
<comment type="similarity">
    <text evidence="11">Belongs to the OMP decarboxylase family.</text>
</comment>
<reference evidence="13 15" key="1">
    <citation type="submission" date="2017-06" db="EMBL/GenBank/DDBJ databases">
        <title>Complete genome of Francisella adeliensis.</title>
        <authorList>
            <person name="Vallesi A."/>
            <person name="Sjodin A."/>
        </authorList>
    </citation>
    <scope>NUCLEOTIDE SEQUENCE [LARGE SCALE GENOMIC DNA]</scope>
    <source>
        <strain evidence="13 15">FDC440</strain>
    </source>
</reference>
<dbReference type="InterPro" id="IPR011060">
    <property type="entry name" value="RibuloseP-bd_barrel"/>
</dbReference>
<name>A0A2Z4XXP3_9GAMM</name>
<feature type="binding site" evidence="10">
    <location>
        <position position="33"/>
    </location>
    <ligand>
        <name>substrate</name>
    </ligand>
</feature>
<keyword evidence="16" id="KW-1185">Reference proteome</keyword>
<evidence type="ECO:0000256" key="2">
    <source>
        <dbReference type="ARBA" id="ARBA00004861"/>
    </source>
</evidence>
<dbReference type="KEGG" id="fad:CDH04_01545"/>
<feature type="active site" description="For OMPdecase activity" evidence="9">
    <location>
        <position position="61"/>
    </location>
</feature>
<comment type="pathway">
    <text evidence="2 11">Pyrimidine metabolism; UMP biosynthesis via de novo pathway; UMP from orotate: step 2/2.</text>
</comment>
<dbReference type="OrthoDB" id="9806203at2"/>
<feature type="binding site" evidence="10">
    <location>
        <position position="196"/>
    </location>
    <ligand>
        <name>substrate</name>
    </ligand>
</feature>
<evidence type="ECO:0000256" key="1">
    <source>
        <dbReference type="ARBA" id="ARBA00002356"/>
    </source>
</evidence>
<dbReference type="InterPro" id="IPR014732">
    <property type="entry name" value="OMPdecase"/>
</dbReference>
<evidence type="ECO:0000256" key="5">
    <source>
        <dbReference type="ARBA" id="ARBA00022793"/>
    </source>
</evidence>
<dbReference type="Pfam" id="PF00215">
    <property type="entry name" value="OMPdecase"/>
    <property type="match status" value="1"/>
</dbReference>